<protein>
    <recommendedName>
        <fullName evidence="4">SP-RING-type domain-containing protein</fullName>
    </recommendedName>
</protein>
<proteinExistence type="predicted"/>
<organism evidence="2 3">
    <name type="scientific">Dichotomopilus funicola</name>
    <dbReference type="NCBI Taxonomy" id="1934379"/>
    <lineage>
        <taxon>Eukaryota</taxon>
        <taxon>Fungi</taxon>
        <taxon>Dikarya</taxon>
        <taxon>Ascomycota</taxon>
        <taxon>Pezizomycotina</taxon>
        <taxon>Sordariomycetes</taxon>
        <taxon>Sordariomycetidae</taxon>
        <taxon>Sordariales</taxon>
        <taxon>Chaetomiaceae</taxon>
        <taxon>Dichotomopilus</taxon>
    </lineage>
</organism>
<dbReference type="GeneID" id="87821319"/>
<dbReference type="PANTHER" id="PTHR10782:SF4">
    <property type="entry name" value="TONALLI, ISOFORM E"/>
    <property type="match status" value="1"/>
</dbReference>
<gene>
    <name evidence="2" type="ORF">C8A04DRAFT_39763</name>
</gene>
<reference evidence="2" key="1">
    <citation type="journal article" date="2023" name="Mol. Phylogenet. Evol.">
        <title>Genome-scale phylogeny and comparative genomics of the fungal order Sordariales.</title>
        <authorList>
            <person name="Hensen N."/>
            <person name="Bonometti L."/>
            <person name="Westerberg I."/>
            <person name="Brannstrom I.O."/>
            <person name="Guillou S."/>
            <person name="Cros-Aarteil S."/>
            <person name="Calhoun S."/>
            <person name="Haridas S."/>
            <person name="Kuo A."/>
            <person name="Mondo S."/>
            <person name="Pangilinan J."/>
            <person name="Riley R."/>
            <person name="LaButti K."/>
            <person name="Andreopoulos B."/>
            <person name="Lipzen A."/>
            <person name="Chen C."/>
            <person name="Yan M."/>
            <person name="Daum C."/>
            <person name="Ng V."/>
            <person name="Clum A."/>
            <person name="Steindorff A."/>
            <person name="Ohm R.A."/>
            <person name="Martin F."/>
            <person name="Silar P."/>
            <person name="Natvig D.O."/>
            <person name="Lalanne C."/>
            <person name="Gautier V."/>
            <person name="Ament-Velasquez S.L."/>
            <person name="Kruys A."/>
            <person name="Hutchinson M.I."/>
            <person name="Powell A.J."/>
            <person name="Barry K."/>
            <person name="Miller A.N."/>
            <person name="Grigoriev I.V."/>
            <person name="Debuchy R."/>
            <person name="Gladieux P."/>
            <person name="Hiltunen Thoren M."/>
            <person name="Johannesson H."/>
        </authorList>
    </citation>
    <scope>NUCLEOTIDE SEQUENCE</scope>
    <source>
        <strain evidence="2">CBS 141.50</strain>
    </source>
</reference>
<evidence type="ECO:0008006" key="4">
    <source>
        <dbReference type="Google" id="ProtNLM"/>
    </source>
</evidence>
<dbReference type="GO" id="GO:0061665">
    <property type="term" value="F:SUMO ligase activity"/>
    <property type="evidence" value="ECO:0007669"/>
    <property type="project" value="TreeGrafter"/>
</dbReference>
<evidence type="ECO:0000256" key="1">
    <source>
        <dbReference type="SAM" id="MobiDB-lite"/>
    </source>
</evidence>
<dbReference type="AlphaFoldDB" id="A0AAN6UX13"/>
<dbReference type="RefSeq" id="XP_062633980.1">
    <property type="nucleotide sequence ID" value="XM_062784706.1"/>
</dbReference>
<evidence type="ECO:0000313" key="3">
    <source>
        <dbReference type="Proteomes" id="UP001302676"/>
    </source>
</evidence>
<accession>A0AAN6UX13</accession>
<name>A0AAN6UX13_9PEZI</name>
<dbReference type="EMBL" id="MU853627">
    <property type="protein sequence ID" value="KAK4140609.1"/>
    <property type="molecule type" value="Genomic_DNA"/>
</dbReference>
<dbReference type="GO" id="GO:0016925">
    <property type="term" value="P:protein sumoylation"/>
    <property type="evidence" value="ECO:0007669"/>
    <property type="project" value="TreeGrafter"/>
</dbReference>
<dbReference type="Gene3D" id="3.30.40.10">
    <property type="entry name" value="Zinc/RING finger domain, C3HC4 (zinc finger)"/>
    <property type="match status" value="1"/>
</dbReference>
<dbReference type="PANTHER" id="PTHR10782">
    <property type="entry name" value="ZINC FINGER MIZ DOMAIN-CONTAINING PROTEIN"/>
    <property type="match status" value="1"/>
</dbReference>
<evidence type="ECO:0000313" key="2">
    <source>
        <dbReference type="EMBL" id="KAK4140609.1"/>
    </source>
</evidence>
<feature type="region of interest" description="Disordered" evidence="1">
    <location>
        <begin position="551"/>
        <end position="590"/>
    </location>
</feature>
<reference evidence="2" key="2">
    <citation type="submission" date="2023-05" db="EMBL/GenBank/DDBJ databases">
        <authorList>
            <consortium name="Lawrence Berkeley National Laboratory"/>
            <person name="Steindorff A."/>
            <person name="Hensen N."/>
            <person name="Bonometti L."/>
            <person name="Westerberg I."/>
            <person name="Brannstrom I.O."/>
            <person name="Guillou S."/>
            <person name="Cros-Aarteil S."/>
            <person name="Calhoun S."/>
            <person name="Haridas S."/>
            <person name="Kuo A."/>
            <person name="Mondo S."/>
            <person name="Pangilinan J."/>
            <person name="Riley R."/>
            <person name="Labutti K."/>
            <person name="Andreopoulos B."/>
            <person name="Lipzen A."/>
            <person name="Chen C."/>
            <person name="Yanf M."/>
            <person name="Daum C."/>
            <person name="Ng V."/>
            <person name="Clum A."/>
            <person name="Ohm R."/>
            <person name="Martin F."/>
            <person name="Silar P."/>
            <person name="Natvig D."/>
            <person name="Lalanne C."/>
            <person name="Gautier V."/>
            <person name="Ament-Velasquez S.L."/>
            <person name="Kruys A."/>
            <person name="Hutchinson M.I."/>
            <person name="Powell A.J."/>
            <person name="Barry K."/>
            <person name="Miller A.N."/>
            <person name="Grigoriev I.V."/>
            <person name="Debuchy R."/>
            <person name="Gladieux P."/>
            <person name="Thoren M.H."/>
            <person name="Johannesson H."/>
        </authorList>
    </citation>
    <scope>NUCLEOTIDE SEQUENCE</scope>
    <source>
        <strain evidence="2">CBS 141.50</strain>
    </source>
</reference>
<feature type="compositionally biased region" description="Basic and acidic residues" evidence="1">
    <location>
        <begin position="580"/>
        <end position="590"/>
    </location>
</feature>
<keyword evidence="3" id="KW-1185">Reference proteome</keyword>
<dbReference type="GO" id="GO:0000785">
    <property type="term" value="C:chromatin"/>
    <property type="evidence" value="ECO:0007669"/>
    <property type="project" value="TreeGrafter"/>
</dbReference>
<sequence length="590" mass="65903">MSLLPLDPSTIDKGLSVLETLLKKNELMSPQRLKWLCHFPVPDLRFDRFRGGNDVLKQIITFLDALTAQYGKMLTASLQRKYPFLVDELVNVLGCHSIVLQFIMFTACRRRLGVPDGHFGNSLEQAFREDQKRLRTMDVASANGVPSSVSRRDLEQHNASLINFYKLTVEAVIPQAASTPQRTARIPDPLLPPKGSMIGRTEWPHEPADRKSVLMSLHQAHLRSPKRAIKGGARERFYQAIKSLPVAPTPVAPKKTIYEFQFEVTAEQLGLVATKSKKRGDLLPMVEHFNGALRWRIRCCDIRNPDKGISEAWWATLDVSWPMYIHMTINDKVLSVRRRSHNGKDLPTEITDFLVCGTNNLVVAVHDSQNEVGKHRHLAVEVLETLSHSNVVDAVWAHGTTPAETTLNTIKQRLATSGLDDEVSIAALDLSIDLADPFSSTMFTVPARGASCTHMECFDLENWLNTRPAKPPAKCMHRSADCGCSDPANNAEPSHPDKWRCPICSNDARPYSLRIDQFLLDVRAQLEKEGKLSTKCLRVKPDGTWSVVLEEEDADDSEADGPSAVAPKKTNLQQTPAAPGRREVEVIELD</sequence>
<dbReference type="Proteomes" id="UP001302676">
    <property type="component" value="Unassembled WGS sequence"/>
</dbReference>
<comment type="caution">
    <text evidence="2">The sequence shown here is derived from an EMBL/GenBank/DDBJ whole genome shotgun (WGS) entry which is preliminary data.</text>
</comment>
<dbReference type="InterPro" id="IPR013083">
    <property type="entry name" value="Znf_RING/FYVE/PHD"/>
</dbReference>